<sequence>MRAGELKRVLVDAGVDVSDCFERADLEAKYVAWIERGGERDSTKTTSSASVEDDASETDGAKPFERARKWFDEQVETARKSLSADALWASARETANRLNAKYGAGDKAKSVLDDARRMVKNADTKIGATKWFKKNVPKVMDKYAEVRATPVGKFANFMFYIWLFTSGVFWNLFYFGLIATFLVNLLYPSLITDQLENMQRRAQERVNAMGGMGGTGYDPRMSGMGGMGYDPRTRGMGGMGGSPGGASGGRKSYGGGSTGDTIDVDAKVSDRD</sequence>
<reference evidence="4" key="3">
    <citation type="submission" date="2017-04" db="EMBL/GenBank/DDBJ databases">
        <title>Population genomics of picophytoplankton unveils novel chromosome hypervariability.</title>
        <authorList>
            <consortium name="DOE Joint Genome Institute"/>
            <person name="Blanc-Mathieu R."/>
            <person name="Krasovec M."/>
            <person name="Hebrard M."/>
            <person name="Yau S."/>
            <person name="Desgranges E."/>
            <person name="Martin J."/>
            <person name="Schackwitz W."/>
            <person name="Kuo A."/>
            <person name="Salin G."/>
            <person name="Donnadieu C."/>
            <person name="Desdevises Y."/>
            <person name="Sanchez-Ferandin S."/>
            <person name="Moreau H."/>
            <person name="Rivals E."/>
            <person name="Grigoriev I.V."/>
            <person name="Grimsley N."/>
            <person name="Eyre-Walker A."/>
            <person name="Piganeau G."/>
        </authorList>
    </citation>
    <scope>NUCLEOTIDE SEQUENCE [LARGE SCALE GENOMIC DNA]</scope>
    <source>
        <strain evidence="4">RCC 1115</strain>
    </source>
</reference>
<reference evidence="3" key="2">
    <citation type="journal article" date="2014" name="BMC Genomics">
        <title>An improved genome of the model marine alga Ostreococcus tauri unfolds by assessing Illumina de novo assemblies.</title>
        <authorList>
            <person name="Blanc-Mathieu R."/>
            <person name="Verhelst B."/>
            <person name="Derelle E."/>
            <person name="Rombauts S."/>
            <person name="Bouget F.Y."/>
            <person name="Carre I."/>
            <person name="Chateau A."/>
            <person name="Eyre-Walker A."/>
            <person name="Grimsley N."/>
            <person name="Moreau H."/>
            <person name="Piegu B."/>
            <person name="Rivals E."/>
            <person name="Schackwitz W."/>
            <person name="Van de Peer Y."/>
            <person name="Piganeau G."/>
        </authorList>
    </citation>
    <scope>NUCLEOTIDE SEQUENCE</scope>
    <source>
        <strain evidence="3">RCC4221</strain>
    </source>
</reference>
<organism evidence="3 5">
    <name type="scientific">Ostreococcus tauri</name>
    <name type="common">Marine green alga</name>
    <dbReference type="NCBI Taxonomy" id="70448"/>
    <lineage>
        <taxon>Eukaryota</taxon>
        <taxon>Viridiplantae</taxon>
        <taxon>Chlorophyta</taxon>
        <taxon>Mamiellophyceae</taxon>
        <taxon>Mamiellales</taxon>
        <taxon>Bathycoccaceae</taxon>
        <taxon>Ostreococcus</taxon>
    </lineage>
</organism>
<accession>A0A454XL15</accession>
<dbReference type="Proteomes" id="UP000195557">
    <property type="component" value="Unassembled WGS sequence"/>
</dbReference>
<keyword evidence="5" id="KW-1185">Reference proteome</keyword>
<keyword evidence="2" id="KW-0812">Transmembrane</keyword>
<proteinExistence type="predicted"/>
<dbReference type="EMBL" id="CAID01000001">
    <property type="protein sequence ID" value="CAL50277.1"/>
    <property type="molecule type" value="Genomic_DNA"/>
</dbReference>
<feature type="compositionally biased region" description="Gly residues" evidence="1">
    <location>
        <begin position="235"/>
        <end position="258"/>
    </location>
</feature>
<dbReference type="AlphaFoldDB" id="Q01G67"/>
<dbReference type="EMBL" id="KZ155838">
    <property type="protein sequence ID" value="OUS42589.1"/>
    <property type="molecule type" value="Genomic_DNA"/>
</dbReference>
<dbReference type="OMA" id="YVAWIER"/>
<protein>
    <submittedName>
        <fullName evidence="3">Unnamed product</fullName>
    </submittedName>
</protein>
<dbReference type="InParanoid" id="Q01G67"/>
<evidence type="ECO:0000313" key="4">
    <source>
        <dbReference type="EMBL" id="OUS42589.1"/>
    </source>
</evidence>
<dbReference type="KEGG" id="ota:OT_ostta01g03740"/>
<keyword evidence="2" id="KW-0472">Membrane</keyword>
<accession>A0A1Y5HZ87</accession>
<reference evidence="3 5" key="1">
    <citation type="journal article" date="2006" name="Proc. Natl. Acad. Sci. U.S.A.">
        <title>Genome analysis of the smallest free-living eukaryote Ostreococcus tauri unveils many unique features.</title>
        <authorList>
            <person name="Derelle E."/>
            <person name="Ferraz C."/>
            <person name="Rombauts S."/>
            <person name="Rouze P."/>
            <person name="Worden A.Z."/>
            <person name="Robbens S."/>
            <person name="Partensky F."/>
            <person name="Degroeve S."/>
            <person name="Echeynie S."/>
            <person name="Cooke R."/>
            <person name="Saeys Y."/>
            <person name="Wuyts J."/>
            <person name="Jabbari K."/>
            <person name="Bowler C."/>
            <person name="Panaud O."/>
            <person name="Piegu B."/>
            <person name="Ball S.G."/>
            <person name="Ral J.-P."/>
            <person name="Bouget F.-Y."/>
            <person name="Piganeau G."/>
            <person name="De Baets B."/>
            <person name="Picard A."/>
            <person name="Delseny M."/>
            <person name="Demaille J."/>
            <person name="Van de Peer Y."/>
            <person name="Moreau H."/>
        </authorList>
    </citation>
    <scope>NUCLEOTIDE SEQUENCE [LARGE SCALE GENOMIC DNA]</scope>
    <source>
        <strain evidence="3 5">OTTH0595</strain>
    </source>
</reference>
<evidence type="ECO:0000313" key="5">
    <source>
        <dbReference type="Proteomes" id="UP000009170"/>
    </source>
</evidence>
<dbReference type="RefSeq" id="XP_003074426.1">
    <property type="nucleotide sequence ID" value="XM_003074379.1"/>
</dbReference>
<accession>Q01G67</accession>
<evidence type="ECO:0000313" key="3">
    <source>
        <dbReference type="EMBL" id="CAL50277.1"/>
    </source>
</evidence>
<evidence type="ECO:0000256" key="1">
    <source>
        <dbReference type="SAM" id="MobiDB-lite"/>
    </source>
</evidence>
<feature type="region of interest" description="Disordered" evidence="1">
    <location>
        <begin position="235"/>
        <end position="272"/>
    </location>
</feature>
<dbReference type="Proteomes" id="UP000009170">
    <property type="component" value="Unassembled WGS sequence"/>
</dbReference>
<gene>
    <name evidence="4" type="ORF">BE221DRAFT_142250</name>
    <name evidence="3" type="ORF">OT_ostta01g03740</name>
</gene>
<evidence type="ECO:0000256" key="2">
    <source>
        <dbReference type="SAM" id="Phobius"/>
    </source>
</evidence>
<name>Q01G67_OSTTA</name>
<dbReference type="GeneID" id="9834860"/>
<keyword evidence="2" id="KW-1133">Transmembrane helix</keyword>
<dbReference type="OrthoDB" id="2018506at2759"/>
<feature type="transmembrane region" description="Helical" evidence="2">
    <location>
        <begin position="157"/>
        <end position="187"/>
    </location>
</feature>
<feature type="region of interest" description="Disordered" evidence="1">
    <location>
        <begin position="41"/>
        <end position="60"/>
    </location>
</feature>